<protein>
    <submittedName>
        <fullName evidence="1">Uncharacterized protein</fullName>
    </submittedName>
</protein>
<evidence type="ECO:0000313" key="1">
    <source>
        <dbReference type="EMBL" id="RNA33886.1"/>
    </source>
</evidence>
<gene>
    <name evidence="1" type="ORF">BpHYR1_021109</name>
</gene>
<sequence length="133" mass="15155">MGKSPLCEKSAMSVAGCICSPFCGRRFCKIFFGLKRSLQLGHKKLKVTLEFSKKRTFFIFLLISHTVSFQEIFVILPNMGDRMGNNCYLLPWDPACRLNKKKISSDVSSIFGLTYFVKSKINIFDLIILSIKN</sequence>
<name>A0A3M7SDM5_BRAPC</name>
<reference evidence="1 2" key="1">
    <citation type="journal article" date="2018" name="Sci. Rep.">
        <title>Genomic signatures of local adaptation to the degree of environmental predictability in rotifers.</title>
        <authorList>
            <person name="Franch-Gras L."/>
            <person name="Hahn C."/>
            <person name="Garcia-Roger E.M."/>
            <person name="Carmona M.J."/>
            <person name="Serra M."/>
            <person name="Gomez A."/>
        </authorList>
    </citation>
    <scope>NUCLEOTIDE SEQUENCE [LARGE SCALE GENOMIC DNA]</scope>
    <source>
        <strain evidence="1">HYR1</strain>
    </source>
</reference>
<accession>A0A3M7SDM5</accession>
<evidence type="ECO:0000313" key="2">
    <source>
        <dbReference type="Proteomes" id="UP000276133"/>
    </source>
</evidence>
<dbReference type="AlphaFoldDB" id="A0A3M7SDM5"/>
<organism evidence="1 2">
    <name type="scientific">Brachionus plicatilis</name>
    <name type="common">Marine rotifer</name>
    <name type="synonym">Brachionus muelleri</name>
    <dbReference type="NCBI Taxonomy" id="10195"/>
    <lineage>
        <taxon>Eukaryota</taxon>
        <taxon>Metazoa</taxon>
        <taxon>Spiralia</taxon>
        <taxon>Gnathifera</taxon>
        <taxon>Rotifera</taxon>
        <taxon>Eurotatoria</taxon>
        <taxon>Monogononta</taxon>
        <taxon>Pseudotrocha</taxon>
        <taxon>Ploima</taxon>
        <taxon>Brachionidae</taxon>
        <taxon>Brachionus</taxon>
    </lineage>
</organism>
<proteinExistence type="predicted"/>
<comment type="caution">
    <text evidence="1">The sequence shown here is derived from an EMBL/GenBank/DDBJ whole genome shotgun (WGS) entry which is preliminary data.</text>
</comment>
<dbReference type="EMBL" id="REGN01001561">
    <property type="protein sequence ID" value="RNA33886.1"/>
    <property type="molecule type" value="Genomic_DNA"/>
</dbReference>
<keyword evidence="2" id="KW-1185">Reference proteome</keyword>
<dbReference type="Proteomes" id="UP000276133">
    <property type="component" value="Unassembled WGS sequence"/>
</dbReference>